<dbReference type="AlphaFoldDB" id="A0AAV2GBJ0"/>
<name>A0AAV2GBJ0_9ROSI</name>
<sequence length="115" mass="12106">MEQPEFGFSAAAMAVPLPHLPAHFGHAATNVPGLFSPPPMNVGVQIRDPAIDDDSNLQDVEMIPVSDSPPPSTDLRLRSPSPRPRPPSTGLRLGPPSPPSDFTGGEDSSGEEMSE</sequence>
<gene>
    <name evidence="2" type="ORF">LTRI10_LOCUS47714</name>
</gene>
<accession>A0AAV2GBJ0</accession>
<organism evidence="2 3">
    <name type="scientific">Linum trigynum</name>
    <dbReference type="NCBI Taxonomy" id="586398"/>
    <lineage>
        <taxon>Eukaryota</taxon>
        <taxon>Viridiplantae</taxon>
        <taxon>Streptophyta</taxon>
        <taxon>Embryophyta</taxon>
        <taxon>Tracheophyta</taxon>
        <taxon>Spermatophyta</taxon>
        <taxon>Magnoliopsida</taxon>
        <taxon>eudicotyledons</taxon>
        <taxon>Gunneridae</taxon>
        <taxon>Pentapetalae</taxon>
        <taxon>rosids</taxon>
        <taxon>fabids</taxon>
        <taxon>Malpighiales</taxon>
        <taxon>Linaceae</taxon>
        <taxon>Linum</taxon>
    </lineage>
</organism>
<reference evidence="2 3" key="1">
    <citation type="submission" date="2024-04" db="EMBL/GenBank/DDBJ databases">
        <authorList>
            <person name="Fracassetti M."/>
        </authorList>
    </citation>
    <scope>NUCLEOTIDE SEQUENCE [LARGE SCALE GENOMIC DNA]</scope>
</reference>
<dbReference type="Proteomes" id="UP001497516">
    <property type="component" value="Chromosome 8"/>
</dbReference>
<proteinExistence type="predicted"/>
<dbReference type="EMBL" id="OZ034821">
    <property type="protein sequence ID" value="CAL1408090.1"/>
    <property type="molecule type" value="Genomic_DNA"/>
</dbReference>
<keyword evidence="3" id="KW-1185">Reference proteome</keyword>
<evidence type="ECO:0000256" key="1">
    <source>
        <dbReference type="SAM" id="MobiDB-lite"/>
    </source>
</evidence>
<evidence type="ECO:0000313" key="3">
    <source>
        <dbReference type="Proteomes" id="UP001497516"/>
    </source>
</evidence>
<protein>
    <submittedName>
        <fullName evidence="2">Uncharacterized protein</fullName>
    </submittedName>
</protein>
<evidence type="ECO:0000313" key="2">
    <source>
        <dbReference type="EMBL" id="CAL1408090.1"/>
    </source>
</evidence>
<feature type="region of interest" description="Disordered" evidence="1">
    <location>
        <begin position="22"/>
        <end position="115"/>
    </location>
</feature>